<feature type="domain" description="RNB" evidence="7">
    <location>
        <begin position="892"/>
        <end position="1230"/>
    </location>
</feature>
<dbReference type="PANTHER" id="PTHR23355:SF9">
    <property type="entry name" value="DIS3-LIKE EXONUCLEASE 2"/>
    <property type="match status" value="1"/>
</dbReference>
<dbReference type="InterPro" id="IPR041505">
    <property type="entry name" value="Dis3_CSD2"/>
</dbReference>
<dbReference type="InterPro" id="IPR022966">
    <property type="entry name" value="RNase_II/R_CS"/>
</dbReference>
<feature type="compositionally biased region" description="Low complexity" evidence="6">
    <location>
        <begin position="559"/>
        <end position="568"/>
    </location>
</feature>
<feature type="compositionally biased region" description="Basic and acidic residues" evidence="6">
    <location>
        <begin position="741"/>
        <end position="752"/>
    </location>
</feature>
<dbReference type="OrthoDB" id="372421at2759"/>
<dbReference type="EMBL" id="FMWP01000116">
    <property type="protein sequence ID" value="SDA01390.1"/>
    <property type="molecule type" value="Genomic_DNA"/>
</dbReference>
<dbReference type="InterPro" id="IPR001900">
    <property type="entry name" value="RNase_II/R"/>
</dbReference>
<dbReference type="HAMAP" id="MF_03045">
    <property type="entry name" value="DIS3L2"/>
    <property type="match status" value="1"/>
</dbReference>
<evidence type="ECO:0000256" key="5">
    <source>
        <dbReference type="HAMAP-Rule" id="MF_03045"/>
    </source>
</evidence>
<feature type="region of interest" description="Disordered" evidence="6">
    <location>
        <begin position="395"/>
        <end position="512"/>
    </location>
</feature>
<evidence type="ECO:0000256" key="4">
    <source>
        <dbReference type="ARBA" id="ARBA00022884"/>
    </source>
</evidence>
<proteinExistence type="inferred from homology"/>
<comment type="subcellular location">
    <subcellularLocation>
        <location evidence="5">Cytoplasm</location>
    </subcellularLocation>
    <subcellularLocation>
        <location evidence="5">Cytoplasm</location>
        <location evidence="5">P-body</location>
    </subcellularLocation>
</comment>
<keyword evidence="5" id="KW-0540">Nuclease</keyword>
<feature type="site" description="Important for catalytic activity" evidence="5">
    <location>
        <position position="912"/>
    </location>
</feature>
<feature type="compositionally biased region" description="Basic and acidic residues" evidence="6">
    <location>
        <begin position="1380"/>
        <end position="1390"/>
    </location>
</feature>
<dbReference type="Pfam" id="PF17877">
    <property type="entry name" value="Dis3l2_C_term"/>
    <property type="match status" value="1"/>
</dbReference>
<dbReference type="STRING" id="289078.A0A2X0LJR1"/>
<dbReference type="FunFam" id="2.40.50.700:FF:000002">
    <property type="entry name" value="Cell wall biogenesis protein"/>
    <property type="match status" value="1"/>
</dbReference>
<feature type="compositionally biased region" description="Polar residues" evidence="6">
    <location>
        <begin position="61"/>
        <end position="71"/>
    </location>
</feature>
<dbReference type="PANTHER" id="PTHR23355">
    <property type="entry name" value="RIBONUCLEASE"/>
    <property type="match status" value="1"/>
</dbReference>
<dbReference type="SMART" id="SM00955">
    <property type="entry name" value="RNB"/>
    <property type="match status" value="1"/>
</dbReference>
<feature type="region of interest" description="Disordered" evidence="6">
    <location>
        <begin position="650"/>
        <end position="681"/>
    </location>
</feature>
<dbReference type="InterPro" id="IPR050180">
    <property type="entry name" value="RNR_Ribonuclease"/>
</dbReference>
<accession>A0A2X0LJR1</accession>
<dbReference type="GO" id="GO:0000175">
    <property type="term" value="F:3'-5'-RNA exonuclease activity"/>
    <property type="evidence" value="ECO:0007669"/>
    <property type="project" value="UniProtKB-UniRule"/>
</dbReference>
<organism evidence="8 9">
    <name type="scientific">Microbotryum saponariae</name>
    <dbReference type="NCBI Taxonomy" id="289078"/>
    <lineage>
        <taxon>Eukaryota</taxon>
        <taxon>Fungi</taxon>
        <taxon>Dikarya</taxon>
        <taxon>Basidiomycota</taxon>
        <taxon>Pucciniomycotina</taxon>
        <taxon>Microbotryomycetes</taxon>
        <taxon>Microbotryales</taxon>
        <taxon>Microbotryaceae</taxon>
        <taxon>Microbotryum</taxon>
    </lineage>
</organism>
<keyword evidence="5" id="KW-0269">Exonuclease</keyword>
<dbReference type="Gene3D" id="2.40.50.690">
    <property type="match status" value="1"/>
</dbReference>
<evidence type="ECO:0000256" key="3">
    <source>
        <dbReference type="ARBA" id="ARBA00022842"/>
    </source>
</evidence>
<keyword evidence="4 5" id="KW-0694">RNA-binding</keyword>
<sequence>MTEESVTPPRTNTQKKFASATPKQTTPSTSSSGSPNVAANKGAGSAQSRKGSRSNAEKQSGRASNNGQANASEGMASIKNIISKPQDSPSSESSSPQASATNRSGHHNQPRSNSNSPARQRQQAGGGGGPHRKNQASSTTPPASAPMIQTLSSSLNPQAGGFQPNMLGPIHDSLDESLVTPTATHFDLMEGIPRSAAAIARATKTGAGAGAAAATPRQYADFSAMGAIGPGAEFLGGFAAPPNLGAGGNGARAGGFGFSFPPATSTQQQYAQMQAAQQQGPYGQQIAQQQAATGVASQASELLSEQLAIQQQLANLRIQQEQLLARFGDMQQQQLQAASGAEPTQPVLVNIATTNPPPSHRRGQSAFSSFGSGGGASAFGQMGSFNAGPIVGSASAASGNSSAAGLPKGHGRRHSVNTKAQQQQQQQHQQPTGQPDQQTLSSSFQFPNHVQDGNHNSSNDRNQQRLDFNTSNDQASAGRAYGHQRRQSGSMSSLGGWQASFTGPGQQQANLAEASAHLQQLAAYRASAGHARVPSFGMSTLGQGPGQLAMASYGGGLPQPGQHNQQGNQARKSLFAPYLPQASIPPLVQAGKLVIGTLRVNKRNRSDAYVATDTLDSDIYICGSKDRNRALEGDLVAVELLDVDEVWGTKKDKEEKKRKKEENASYDPRATRDLRKIDKKKDDVEVEGQGMLLFEDEEVNDDQKPQYAGHVVAVVERAPGQLFSGMLGVLRPSSAATQQKQESERREREGVDLRSGNSNSTPSSGNASQQQPYGGGGNHVPAPRIIWFRPTDKRVPLIAIPTDQAPEDFIECPDKYASRLFVACIKRWPISSLHPFGSLVEELGEIGDIEAETNALLKDCNFSNDDFSEAVVKCLPPIPWSIPEREQQPEVRRDYRDQRVFTIDPETAKDLDDALHVVELEDGTFEVGVHIADVSHFVRPNTALDREARKRATTVYLVQRAVPLLPPTLSEELCSLNPRSDKLTFSVVWKMTREGKVLSTWFGKTLINSRAKLAYSDVQEVLEGRDLVQGKFETEQERLEAIEDIKRFNTIARNLKKERFENGALRIDNVKVSFKLDEDGQPEDCDHYVRKEANELIEEFMLLANMSVARKIATGLPDQALLRRHEPPIDRRLDGFIDRMGRLGIKLDGSGPGALMNSFNQVTDEASRTTLQHLSKRSMQQAKYFCTGTLDISKYFHYALNVPLYTHFTSPIRRYADVIVHRQLEAILAHQAAQDAAHEAQQASVGELKFSLDVEAVSKIASMCNIKKMNAKLAQEQSQHLMLCVLVHDLTKRYGPVIRPAVVIGVLDQAFDVLVVEFGIEKRVHVDQMPTESTQYDEHDNSLSIYWKKNVEVLGWLAEKNNDEHLLRIRDQAEFHARGLGNHADKKSRAESALFDDDEDDEESADAQRKRPLRMTGQRLKSLNKSPLKFEGLSDRDQHCIQTVRELQTVPVVITSDMTKSPPVIKVHAINPSCSI</sequence>
<feature type="compositionally biased region" description="Polar residues" evidence="6">
    <location>
        <begin position="45"/>
        <end position="54"/>
    </location>
</feature>
<evidence type="ECO:0000313" key="8">
    <source>
        <dbReference type="EMBL" id="SDA01390.1"/>
    </source>
</evidence>
<feature type="region of interest" description="Disordered" evidence="6">
    <location>
        <begin position="1380"/>
        <end position="1421"/>
    </location>
</feature>
<keyword evidence="3 5" id="KW-0460">Magnesium</keyword>
<evidence type="ECO:0000313" key="9">
    <source>
        <dbReference type="Proteomes" id="UP000249723"/>
    </source>
</evidence>
<feature type="binding site" evidence="5">
    <location>
        <position position="904"/>
    </location>
    <ligand>
        <name>Mg(2+)</name>
        <dbReference type="ChEBI" id="CHEBI:18420"/>
    </ligand>
</feature>
<name>A0A2X0LJR1_9BASI</name>
<dbReference type="Pfam" id="PF17849">
    <property type="entry name" value="OB_Dis3"/>
    <property type="match status" value="1"/>
</dbReference>
<feature type="region of interest" description="Disordered" evidence="6">
    <location>
        <begin position="732"/>
        <end position="781"/>
    </location>
</feature>
<reference evidence="9" key="1">
    <citation type="submission" date="2016-10" db="EMBL/GenBank/DDBJ databases">
        <authorList>
            <person name="Jeantristanb JTB J.-T."/>
            <person name="Ricardo R."/>
        </authorList>
    </citation>
    <scope>NUCLEOTIDE SEQUENCE [LARGE SCALE GENOMIC DNA]</scope>
</reference>
<feature type="compositionally biased region" description="Low complexity" evidence="6">
    <location>
        <begin position="755"/>
        <end position="768"/>
    </location>
</feature>
<dbReference type="GO" id="GO:0003723">
    <property type="term" value="F:RNA binding"/>
    <property type="evidence" value="ECO:0007669"/>
    <property type="project" value="UniProtKB-KW"/>
</dbReference>
<dbReference type="FunFam" id="2.40.50.690:FF:000001">
    <property type="entry name" value="Cell wall biogenesis protein"/>
    <property type="match status" value="1"/>
</dbReference>
<dbReference type="GO" id="GO:0000956">
    <property type="term" value="P:nuclear-transcribed mRNA catabolic process"/>
    <property type="evidence" value="ECO:0007669"/>
    <property type="project" value="UniProtKB-UniRule"/>
</dbReference>
<feature type="compositionally biased region" description="Low complexity" evidence="6">
    <location>
        <begin position="395"/>
        <end position="405"/>
    </location>
</feature>
<comment type="similarity">
    <text evidence="5">Belongs to the RNR ribonuclease family. DIS3L2 subfamily.</text>
</comment>
<feature type="region of interest" description="Disordered" evidence="6">
    <location>
        <begin position="549"/>
        <end position="568"/>
    </location>
</feature>
<keyword evidence="2 5" id="KW-0479">Metal-binding</keyword>
<feature type="compositionally biased region" description="Low complexity" evidence="6">
    <location>
        <begin position="83"/>
        <end position="100"/>
    </location>
</feature>
<dbReference type="GO" id="GO:0000932">
    <property type="term" value="C:P-body"/>
    <property type="evidence" value="ECO:0007669"/>
    <property type="project" value="UniProtKB-SubCell"/>
</dbReference>
<comment type="function">
    <text evidence="5">3'-5'-exoribonuclease that specifically recognizes RNAs polyuridylated at their 3' end and mediates their degradation. Component of an exosome-independent RNA degradation pathway that mediates degradation of cytoplasmic mRNAs that have been deadenylated and subsequently uridylated at their 3'.</text>
</comment>
<dbReference type="Pfam" id="PF00773">
    <property type="entry name" value="RNB"/>
    <property type="match status" value="1"/>
</dbReference>
<gene>
    <name evidence="8" type="ORF">BZ3500_MVSOF-1268-A1-R1_CHR10-1G02620</name>
</gene>
<evidence type="ECO:0000256" key="2">
    <source>
        <dbReference type="ARBA" id="ARBA00022723"/>
    </source>
</evidence>
<dbReference type="Proteomes" id="UP000249723">
    <property type="component" value="Unassembled WGS sequence"/>
</dbReference>
<dbReference type="EC" id="3.1.13.-" evidence="5"/>
<feature type="binding site" evidence="5">
    <location>
        <position position="913"/>
    </location>
    <ligand>
        <name>Mg(2+)</name>
        <dbReference type="ChEBI" id="CHEBI:18420"/>
    </ligand>
</feature>
<dbReference type="SUPFAM" id="SSF50249">
    <property type="entry name" value="Nucleic acid-binding proteins"/>
    <property type="match status" value="3"/>
</dbReference>
<keyword evidence="5" id="KW-0378">Hydrolase</keyword>
<feature type="compositionally biased region" description="Polar residues" evidence="6">
    <location>
        <begin position="1"/>
        <end position="16"/>
    </location>
</feature>
<dbReference type="Gene3D" id="2.40.50.140">
    <property type="entry name" value="Nucleic acid-binding proteins"/>
    <property type="match status" value="1"/>
</dbReference>
<keyword evidence="5" id="KW-0464">Manganese</keyword>
<feature type="region of interest" description="Disordered" evidence="6">
    <location>
        <begin position="349"/>
        <end position="369"/>
    </location>
</feature>
<dbReference type="Gene3D" id="2.40.50.700">
    <property type="match status" value="1"/>
</dbReference>
<dbReference type="GO" id="GO:0046872">
    <property type="term" value="F:metal ion binding"/>
    <property type="evidence" value="ECO:0007669"/>
    <property type="project" value="UniProtKB-KW"/>
</dbReference>
<evidence type="ECO:0000259" key="7">
    <source>
        <dbReference type="SMART" id="SM00955"/>
    </source>
</evidence>
<dbReference type="InterPro" id="IPR041093">
    <property type="entry name" value="Dis3l2-like_C"/>
</dbReference>
<keyword evidence="1 5" id="KW-0963">Cytoplasm</keyword>
<dbReference type="GO" id="GO:1990074">
    <property type="term" value="P:polyuridylation-dependent mRNA catabolic process"/>
    <property type="evidence" value="ECO:0007669"/>
    <property type="project" value="UniProtKB-UniRule"/>
</dbReference>
<protein>
    <recommendedName>
        <fullName evidence="5">DIS3-like exonuclease 2</fullName>
        <ecNumber evidence="5">3.1.13.-</ecNumber>
    </recommendedName>
</protein>
<feature type="region of interest" description="Disordered" evidence="6">
    <location>
        <begin position="1"/>
        <end position="168"/>
    </location>
</feature>
<dbReference type="InterPro" id="IPR028591">
    <property type="entry name" value="DIS3L2"/>
</dbReference>
<feature type="compositionally biased region" description="Polar residues" evidence="6">
    <location>
        <begin position="440"/>
        <end position="475"/>
    </location>
</feature>
<feature type="compositionally biased region" description="Acidic residues" evidence="6">
    <location>
        <begin position="1394"/>
        <end position="1405"/>
    </location>
</feature>
<feature type="compositionally biased region" description="Low complexity" evidence="6">
    <location>
        <begin position="421"/>
        <end position="439"/>
    </location>
</feature>
<feature type="compositionally biased region" description="Low complexity" evidence="6">
    <location>
        <begin position="18"/>
        <end position="39"/>
    </location>
</feature>
<feature type="compositionally biased region" description="Polar residues" evidence="6">
    <location>
        <begin position="487"/>
        <end position="510"/>
    </location>
</feature>
<evidence type="ECO:0000256" key="6">
    <source>
        <dbReference type="SAM" id="MobiDB-lite"/>
    </source>
</evidence>
<evidence type="ECO:0000256" key="1">
    <source>
        <dbReference type="ARBA" id="ARBA00022490"/>
    </source>
</evidence>
<dbReference type="InterPro" id="IPR012340">
    <property type="entry name" value="NA-bd_OB-fold"/>
</dbReference>
<feature type="compositionally biased region" description="Polar residues" evidence="6">
    <location>
        <begin position="135"/>
        <end position="157"/>
    </location>
</feature>
<keyword evidence="9" id="KW-1185">Reference proteome</keyword>
<comment type="cofactor">
    <cofactor evidence="5">
        <name>Mg(2+)</name>
        <dbReference type="ChEBI" id="CHEBI:18420"/>
    </cofactor>
    <cofactor evidence="5">
        <name>Mn(2+)</name>
        <dbReference type="ChEBI" id="CHEBI:29035"/>
    </cofactor>
</comment>
<dbReference type="PROSITE" id="PS01175">
    <property type="entry name" value="RIBONUCLEASE_II"/>
    <property type="match status" value="1"/>
</dbReference>